<dbReference type="InterPro" id="IPR000192">
    <property type="entry name" value="Aminotrans_V_dom"/>
</dbReference>
<dbReference type="AlphaFoldDB" id="A0AAN8REE2"/>
<accession>A0AAN8REE2</accession>
<dbReference type="PANTHER" id="PTHR43092">
    <property type="entry name" value="L-CYSTEINE DESULFHYDRASE"/>
    <property type="match status" value="1"/>
</dbReference>
<feature type="domain" description="Aminotransferase class V" evidence="2">
    <location>
        <begin position="66"/>
        <end position="346"/>
    </location>
</feature>
<dbReference type="Gene3D" id="3.40.640.10">
    <property type="entry name" value="Type I PLP-dependent aspartate aminotransferase-like (Major domain)"/>
    <property type="match status" value="1"/>
</dbReference>
<evidence type="ECO:0000313" key="3">
    <source>
        <dbReference type="EMBL" id="KAK6350410.1"/>
    </source>
</evidence>
<dbReference type="InterPro" id="IPR015424">
    <property type="entry name" value="PyrdxlP-dep_Trfase"/>
</dbReference>
<protein>
    <recommendedName>
        <fullName evidence="2">Aminotransferase class V domain-containing protein</fullName>
    </recommendedName>
</protein>
<keyword evidence="1" id="KW-0663">Pyridoxal phosphate</keyword>
<organism evidence="3 4">
    <name type="scientific">Orbilia javanica</name>
    <dbReference type="NCBI Taxonomy" id="47235"/>
    <lineage>
        <taxon>Eukaryota</taxon>
        <taxon>Fungi</taxon>
        <taxon>Dikarya</taxon>
        <taxon>Ascomycota</taxon>
        <taxon>Pezizomycotina</taxon>
        <taxon>Orbiliomycetes</taxon>
        <taxon>Orbiliales</taxon>
        <taxon>Orbiliaceae</taxon>
        <taxon>Orbilia</taxon>
    </lineage>
</organism>
<dbReference type="Proteomes" id="UP001313282">
    <property type="component" value="Unassembled WGS sequence"/>
</dbReference>
<dbReference type="SUPFAM" id="SSF53383">
    <property type="entry name" value="PLP-dependent transferases"/>
    <property type="match status" value="1"/>
</dbReference>
<evidence type="ECO:0000313" key="4">
    <source>
        <dbReference type="Proteomes" id="UP001313282"/>
    </source>
</evidence>
<gene>
    <name evidence="3" type="ORF">TWF718_003602</name>
</gene>
<name>A0AAN8REE2_9PEZI</name>
<dbReference type="Pfam" id="PF00266">
    <property type="entry name" value="Aminotran_5"/>
    <property type="match status" value="1"/>
</dbReference>
<dbReference type="InterPro" id="IPR015421">
    <property type="entry name" value="PyrdxlP-dep_Trfase_major"/>
</dbReference>
<proteinExistence type="predicted"/>
<dbReference type="PANTHER" id="PTHR43092:SF2">
    <property type="entry name" value="HERCYNYLCYSTEINE SULFOXIDE LYASE"/>
    <property type="match status" value="1"/>
</dbReference>
<comment type="caution">
    <text evidence="3">The sequence shown here is derived from an EMBL/GenBank/DDBJ whole genome shotgun (WGS) entry which is preliminary data.</text>
</comment>
<evidence type="ECO:0000259" key="2">
    <source>
        <dbReference type="Pfam" id="PF00266"/>
    </source>
</evidence>
<reference evidence="3 4" key="1">
    <citation type="submission" date="2019-10" db="EMBL/GenBank/DDBJ databases">
        <authorList>
            <person name="Palmer J.M."/>
        </authorList>
    </citation>
    <scope>NUCLEOTIDE SEQUENCE [LARGE SCALE GENOMIC DNA]</scope>
    <source>
        <strain evidence="3 4">TWF718</strain>
    </source>
</reference>
<evidence type="ECO:0000256" key="1">
    <source>
        <dbReference type="ARBA" id="ARBA00022898"/>
    </source>
</evidence>
<sequence length="483" mass="53028">MATSNTAPAKAPIFGHSLRRQFLFPENYTNLNHGSFGAIPAPILTHRQKLHILSEQHPDNFMRYHSISLLDESRAAIAKLLNVPSEEVVFVTNATTGVNIVLRNLVYEDGDVILHFGTIYGACGRTVQYIADTTPATCISIPLAYPVLDASIISSFNTTVQEIKAAGKNPKLVIFDTVSSMPGMRFPWEKMIVAAKEAGVLSLIDGAHGVGNIKIDLGANQPDFFVSNCHKWLYAPRPAAVLYVPTRNQPLITTSVPTSHYYIPKSAAQYWSPLSPGSKSNFTLQFEFNGTIDATPYLCVPAALKFRQDIGGEDAIIKYCNDLAFEGGETVAKILGTEIMAPDPAAVDGGRCPMINIRLPLLPIPKTEVESVYNTFTKEVGVRENTFVQVYVHNSHWWVRISAQVYLEMKDFVWIAGVLKKECENINERTKNMSATATVTGEKADMVGADVHVEEVKDAKKVVNGMGDLKVSETEREPVAVKG</sequence>
<dbReference type="EMBL" id="JAVHNR010000002">
    <property type="protein sequence ID" value="KAK6350410.1"/>
    <property type="molecule type" value="Genomic_DNA"/>
</dbReference>
<keyword evidence="4" id="KW-1185">Reference proteome</keyword>